<dbReference type="Proteomes" id="UP001445335">
    <property type="component" value="Unassembled WGS sequence"/>
</dbReference>
<evidence type="ECO:0000313" key="2">
    <source>
        <dbReference type="EMBL" id="KAK9832627.1"/>
    </source>
</evidence>
<dbReference type="AlphaFoldDB" id="A0AAW1RFM1"/>
<dbReference type="EMBL" id="JALJOU010000040">
    <property type="protein sequence ID" value="KAK9832627.1"/>
    <property type="molecule type" value="Genomic_DNA"/>
</dbReference>
<accession>A0AAW1RFM1</accession>
<evidence type="ECO:0000256" key="1">
    <source>
        <dbReference type="SAM" id="SignalP"/>
    </source>
</evidence>
<keyword evidence="1" id="KW-0732">Signal</keyword>
<protein>
    <submittedName>
        <fullName evidence="2">Uncharacterized protein</fullName>
    </submittedName>
</protein>
<name>A0AAW1RFM1_9CHLO</name>
<feature type="signal peptide" evidence="1">
    <location>
        <begin position="1"/>
        <end position="18"/>
    </location>
</feature>
<gene>
    <name evidence="2" type="ORF">WJX81_005244</name>
</gene>
<keyword evidence="3" id="KW-1185">Reference proteome</keyword>
<feature type="chain" id="PRO_5043923581" evidence="1">
    <location>
        <begin position="19"/>
        <end position="199"/>
    </location>
</feature>
<sequence length="199" mass="21546">MAASCFCSQACAWCVASGAKTLQIIWVRLLHITMCLTRRSFKQLVCESCCVVRIENTGAGSLQGQAILALRQLPGLQNLDISVNYPVRAGYLAPCLMNQVATLTGLTALSLPACESGTRDVKFLSQLQRLHKGPISWQPSSGEAAEPDFDCQFKAERTGFRGRTANSGDTVLISVQRSEGRGSWTCTVVSWLAARCSLL</sequence>
<organism evidence="2 3">
    <name type="scientific">Elliptochloris bilobata</name>
    <dbReference type="NCBI Taxonomy" id="381761"/>
    <lineage>
        <taxon>Eukaryota</taxon>
        <taxon>Viridiplantae</taxon>
        <taxon>Chlorophyta</taxon>
        <taxon>core chlorophytes</taxon>
        <taxon>Trebouxiophyceae</taxon>
        <taxon>Trebouxiophyceae incertae sedis</taxon>
        <taxon>Elliptochloris clade</taxon>
        <taxon>Elliptochloris</taxon>
    </lineage>
</organism>
<evidence type="ECO:0000313" key="3">
    <source>
        <dbReference type="Proteomes" id="UP001445335"/>
    </source>
</evidence>
<reference evidence="2 3" key="1">
    <citation type="journal article" date="2024" name="Nat. Commun.">
        <title>Phylogenomics reveals the evolutionary origins of lichenization in chlorophyte algae.</title>
        <authorList>
            <person name="Puginier C."/>
            <person name="Libourel C."/>
            <person name="Otte J."/>
            <person name="Skaloud P."/>
            <person name="Haon M."/>
            <person name="Grisel S."/>
            <person name="Petersen M."/>
            <person name="Berrin J.G."/>
            <person name="Delaux P.M."/>
            <person name="Dal Grande F."/>
            <person name="Keller J."/>
        </authorList>
    </citation>
    <scope>NUCLEOTIDE SEQUENCE [LARGE SCALE GENOMIC DNA]</scope>
    <source>
        <strain evidence="2 3">SAG 245.80</strain>
    </source>
</reference>
<proteinExistence type="predicted"/>
<comment type="caution">
    <text evidence="2">The sequence shown here is derived from an EMBL/GenBank/DDBJ whole genome shotgun (WGS) entry which is preliminary data.</text>
</comment>